<dbReference type="eggNOG" id="arCOG00673">
    <property type="taxonomic scope" value="Archaea"/>
</dbReference>
<dbReference type="CDD" id="cd02523">
    <property type="entry name" value="PC_cytidylyltransferase"/>
    <property type="match status" value="1"/>
</dbReference>
<name>F2KNW4_ARCVS</name>
<keyword evidence="5" id="KW-1185">Reference proteome</keyword>
<dbReference type="HOGENOM" id="CLU_029499_5_0_2"/>
<protein>
    <submittedName>
        <fullName evidence="4">Nucleotidyl transferase</fullName>
    </submittedName>
</protein>
<dbReference type="InterPro" id="IPR025877">
    <property type="entry name" value="MobA-like_NTP_Trfase"/>
</dbReference>
<dbReference type="InterPro" id="IPR050065">
    <property type="entry name" value="GlmU-like"/>
</dbReference>
<dbReference type="Proteomes" id="UP000008136">
    <property type="component" value="Chromosome"/>
</dbReference>
<dbReference type="SUPFAM" id="SSF53448">
    <property type="entry name" value="Nucleotide-diphospho-sugar transferases"/>
    <property type="match status" value="1"/>
</dbReference>
<evidence type="ECO:0000259" key="3">
    <source>
        <dbReference type="Pfam" id="PF12804"/>
    </source>
</evidence>
<organism evidence="4 5">
    <name type="scientific">Archaeoglobus veneficus (strain DSM 11195 / SNP6)</name>
    <dbReference type="NCBI Taxonomy" id="693661"/>
    <lineage>
        <taxon>Archaea</taxon>
        <taxon>Methanobacteriati</taxon>
        <taxon>Methanobacteriota</taxon>
        <taxon>Archaeoglobi</taxon>
        <taxon>Archaeoglobales</taxon>
        <taxon>Archaeoglobaceae</taxon>
        <taxon>Archaeoglobus</taxon>
    </lineage>
</organism>
<keyword evidence="2" id="KW-0548">Nucleotidyltransferase</keyword>
<dbReference type="KEGG" id="ave:Arcve_1438"/>
<dbReference type="AlphaFoldDB" id="F2KNW4"/>
<dbReference type="PANTHER" id="PTHR43584">
    <property type="entry name" value="NUCLEOTIDYL TRANSFERASE"/>
    <property type="match status" value="1"/>
</dbReference>
<evidence type="ECO:0000313" key="5">
    <source>
        <dbReference type="Proteomes" id="UP000008136"/>
    </source>
</evidence>
<sequence length="244" mass="27231">MKAVILAAGMGRRLGEHSGGVPKPLVEVNEKPVLAYTLTSLVNEGIHDVIIVTGYNASAVRKFVSTFSDLNVRYVHNERYDETNNIYSVYLAKREVDGRSFLLLNSDVLFHPGILRALIKSEKEGVVLSVDFKKELGEEEMKVRVEDGRILEISKEIPPEKADGEYIGLTRIDSKYSSAFFDAVENVLQTAGSGVFYEEAFQRMIDDGKMLTFEDTEGLPWIEIDTPEDLRVAREVVAPGIPDC</sequence>
<accession>F2KNW4</accession>
<dbReference type="PANTHER" id="PTHR43584:SF8">
    <property type="entry name" value="N-ACETYLMURAMATE ALPHA-1-PHOSPHATE URIDYLYLTRANSFERASE"/>
    <property type="match status" value="1"/>
</dbReference>
<reference evidence="4 5" key="1">
    <citation type="submission" date="2011-03" db="EMBL/GenBank/DDBJ databases">
        <title>The complete genome of Archaeoglobus veneficus SNP6.</title>
        <authorList>
            <consortium name="US DOE Joint Genome Institute (JGI-PGF)"/>
            <person name="Lucas S."/>
            <person name="Copeland A."/>
            <person name="Lapidus A."/>
            <person name="Bruce D."/>
            <person name="Goodwin L."/>
            <person name="Pitluck S."/>
            <person name="Kyrpides N."/>
            <person name="Mavromatis K."/>
            <person name="Pagani I."/>
            <person name="Ivanova N."/>
            <person name="Mikhailova N."/>
            <person name="Lu M."/>
            <person name="Detter J.C."/>
            <person name="Tapia R."/>
            <person name="Han C."/>
            <person name="Land M."/>
            <person name="Hauser L."/>
            <person name="Markowitz V."/>
            <person name="Cheng J.-F."/>
            <person name="Hugenholtz P."/>
            <person name="Woyke T."/>
            <person name="Wu D."/>
            <person name="Spring S."/>
            <person name="Brambilla E."/>
            <person name="Klenk H.-P."/>
            <person name="Eisen J.A."/>
        </authorList>
    </citation>
    <scope>NUCLEOTIDE SEQUENCE [LARGE SCALE GENOMIC DNA]</scope>
    <source>
        <strain>SNP6</strain>
    </source>
</reference>
<keyword evidence="1 4" id="KW-0808">Transferase</keyword>
<dbReference type="Pfam" id="PF12804">
    <property type="entry name" value="NTP_transf_3"/>
    <property type="match status" value="1"/>
</dbReference>
<dbReference type="RefSeq" id="WP_013684102.1">
    <property type="nucleotide sequence ID" value="NC_015320.1"/>
</dbReference>
<dbReference type="Gene3D" id="3.90.550.10">
    <property type="entry name" value="Spore Coat Polysaccharide Biosynthesis Protein SpsA, Chain A"/>
    <property type="match status" value="1"/>
</dbReference>
<evidence type="ECO:0000256" key="2">
    <source>
        <dbReference type="ARBA" id="ARBA00022695"/>
    </source>
</evidence>
<gene>
    <name evidence="4" type="ordered locus">Arcve_1438</name>
</gene>
<dbReference type="InterPro" id="IPR029044">
    <property type="entry name" value="Nucleotide-diphossugar_trans"/>
</dbReference>
<dbReference type="GeneID" id="10394561"/>
<feature type="domain" description="MobA-like NTP transferase" evidence="3">
    <location>
        <begin position="3"/>
        <end position="124"/>
    </location>
</feature>
<proteinExistence type="predicted"/>
<evidence type="ECO:0000256" key="1">
    <source>
        <dbReference type="ARBA" id="ARBA00022679"/>
    </source>
</evidence>
<evidence type="ECO:0000313" key="4">
    <source>
        <dbReference type="EMBL" id="AEA47441.1"/>
    </source>
</evidence>
<dbReference type="OrthoDB" id="25155at2157"/>
<dbReference type="EMBL" id="CP002588">
    <property type="protein sequence ID" value="AEA47441.1"/>
    <property type="molecule type" value="Genomic_DNA"/>
</dbReference>
<dbReference type="STRING" id="693661.Arcve_1438"/>
<dbReference type="GO" id="GO:0016779">
    <property type="term" value="F:nucleotidyltransferase activity"/>
    <property type="evidence" value="ECO:0007669"/>
    <property type="project" value="UniProtKB-KW"/>
</dbReference>